<dbReference type="InterPro" id="IPR051690">
    <property type="entry name" value="PseI-like"/>
</dbReference>
<dbReference type="RefSeq" id="WP_073239001.1">
    <property type="nucleotide sequence ID" value="NZ_FQUQ01000010.1"/>
</dbReference>
<dbReference type="InterPro" id="IPR013974">
    <property type="entry name" value="SAF"/>
</dbReference>
<organism evidence="2 3">
    <name type="scientific">Pedobacter caeni</name>
    <dbReference type="NCBI Taxonomy" id="288992"/>
    <lineage>
        <taxon>Bacteria</taxon>
        <taxon>Pseudomonadati</taxon>
        <taxon>Bacteroidota</taxon>
        <taxon>Sphingobacteriia</taxon>
        <taxon>Sphingobacteriales</taxon>
        <taxon>Sphingobacteriaceae</taxon>
        <taxon>Pedobacter</taxon>
    </lineage>
</organism>
<accession>A0A1M5PQF8</accession>
<dbReference type="Pfam" id="PF08666">
    <property type="entry name" value="SAF"/>
    <property type="match status" value="1"/>
</dbReference>
<proteinExistence type="predicted"/>
<dbReference type="GO" id="GO:0047444">
    <property type="term" value="F:N-acylneuraminate-9-phosphate synthase activity"/>
    <property type="evidence" value="ECO:0007669"/>
    <property type="project" value="TreeGrafter"/>
</dbReference>
<dbReference type="PROSITE" id="PS50844">
    <property type="entry name" value="AFP_LIKE"/>
    <property type="match status" value="1"/>
</dbReference>
<gene>
    <name evidence="2" type="ORF">SAMN04488522_11041</name>
</gene>
<evidence type="ECO:0000313" key="3">
    <source>
        <dbReference type="Proteomes" id="UP000184287"/>
    </source>
</evidence>
<dbReference type="Gene3D" id="3.90.1210.10">
    <property type="entry name" value="Antifreeze-like/N-acetylneuraminic acid synthase C-terminal domain"/>
    <property type="match status" value="1"/>
</dbReference>
<dbReference type="Proteomes" id="UP000184287">
    <property type="component" value="Unassembled WGS sequence"/>
</dbReference>
<reference evidence="3" key="1">
    <citation type="submission" date="2016-11" db="EMBL/GenBank/DDBJ databases">
        <authorList>
            <person name="Varghese N."/>
            <person name="Submissions S."/>
        </authorList>
    </citation>
    <scope>NUCLEOTIDE SEQUENCE [LARGE SCALE GENOMIC DNA]</scope>
    <source>
        <strain evidence="3">DSM 16990</strain>
    </source>
</reference>
<dbReference type="PANTHER" id="PTHR42966:SF1">
    <property type="entry name" value="SIALIC ACID SYNTHASE"/>
    <property type="match status" value="1"/>
</dbReference>
<keyword evidence="3" id="KW-1185">Reference proteome</keyword>
<dbReference type="NCBIfam" id="TIGR03569">
    <property type="entry name" value="NeuB_NnaB"/>
    <property type="match status" value="1"/>
</dbReference>
<dbReference type="InterPro" id="IPR013132">
    <property type="entry name" value="PseI/NeuA/B-like_N"/>
</dbReference>
<dbReference type="Pfam" id="PF03102">
    <property type="entry name" value="NeuB"/>
    <property type="match status" value="1"/>
</dbReference>
<protein>
    <submittedName>
        <fullName evidence="2">N-acetylneuraminate synthase</fullName>
    </submittedName>
</protein>
<evidence type="ECO:0000313" key="2">
    <source>
        <dbReference type="EMBL" id="SHH03799.1"/>
    </source>
</evidence>
<dbReference type="InterPro" id="IPR006190">
    <property type="entry name" value="SAF_AFP_Neu5Ac"/>
</dbReference>
<dbReference type="InterPro" id="IPR057736">
    <property type="entry name" value="SAF_PseI/NeuA/NeuB"/>
</dbReference>
<dbReference type="Gene3D" id="3.20.20.70">
    <property type="entry name" value="Aldolase class I"/>
    <property type="match status" value="1"/>
</dbReference>
<dbReference type="OrthoDB" id="9814210at2"/>
<dbReference type="PANTHER" id="PTHR42966">
    <property type="entry name" value="N-ACETYLNEURAMINATE SYNTHASE"/>
    <property type="match status" value="1"/>
</dbReference>
<dbReference type="SUPFAM" id="SSF51269">
    <property type="entry name" value="AFP III-like domain"/>
    <property type="match status" value="1"/>
</dbReference>
<dbReference type="AlphaFoldDB" id="A0A1M5PQF8"/>
<name>A0A1M5PQF8_9SPHI</name>
<dbReference type="CDD" id="cd11615">
    <property type="entry name" value="SAF_NeuB_like"/>
    <property type="match status" value="1"/>
</dbReference>
<dbReference type="InterPro" id="IPR020007">
    <property type="entry name" value="NeuB/NeuA"/>
</dbReference>
<dbReference type="EMBL" id="FQUQ01000010">
    <property type="protein sequence ID" value="SHH03799.1"/>
    <property type="molecule type" value="Genomic_DNA"/>
</dbReference>
<dbReference type="STRING" id="288992.SAMN04488522_11041"/>
<dbReference type="SUPFAM" id="SSF51569">
    <property type="entry name" value="Aldolase"/>
    <property type="match status" value="1"/>
</dbReference>
<dbReference type="InterPro" id="IPR036732">
    <property type="entry name" value="AFP_Neu5c_C_sf"/>
</dbReference>
<dbReference type="GO" id="GO:0016051">
    <property type="term" value="P:carbohydrate biosynthetic process"/>
    <property type="evidence" value="ECO:0007669"/>
    <property type="project" value="InterPro"/>
</dbReference>
<evidence type="ECO:0000259" key="1">
    <source>
        <dbReference type="PROSITE" id="PS50844"/>
    </source>
</evidence>
<dbReference type="InterPro" id="IPR013785">
    <property type="entry name" value="Aldolase_TIM"/>
</dbReference>
<feature type="domain" description="AFP-like" evidence="1">
    <location>
        <begin position="282"/>
        <end position="338"/>
    </location>
</feature>
<sequence length="338" mass="37502">MNQVLIIAEAGVNHNGSLDTAKKLIEVAAASKVDYVKFQTFKTSKLVTKAAVKADYQQANTKTDDSQFEMLQKLELSEQDHYALIEHCKVHNVKFLSTAFDLDSLDFLNKLGMDLFKIPSGEITNLPYLKAIGRLKKKVIVSTGMCFMEEIEDAIGVLVKEGTPKEDITVLHCNTEYPTPYEDVNILAMNAISRKLGVSVGYSDHTQGIEVPIAAVALGATVIEKHFTLDHQMEGPDHLASLEPDDLKNMVSCIRNIEKSLGSEEKKPSNSEVKNIAIARKSIHLSKNLDAGHILTQDDLVMKRPGDGISPMRMDDIIGKKLQNTFPEDYKLDFNDLV</sequence>